<dbReference type="InParanoid" id="A0A1Q5PVI1"/>
<name>A0A1Q5PVI1_9ACTO</name>
<evidence type="ECO:0000313" key="3">
    <source>
        <dbReference type="Proteomes" id="UP000185612"/>
    </source>
</evidence>
<dbReference type="Proteomes" id="UP000185612">
    <property type="component" value="Unassembled WGS sequence"/>
</dbReference>
<feature type="region of interest" description="Disordered" evidence="1">
    <location>
        <begin position="109"/>
        <end position="132"/>
    </location>
</feature>
<feature type="compositionally biased region" description="Low complexity" evidence="1">
    <location>
        <begin position="191"/>
        <end position="211"/>
    </location>
</feature>
<dbReference type="EMBL" id="MQVS01000006">
    <property type="protein sequence ID" value="OKL51591.1"/>
    <property type="molecule type" value="Genomic_DNA"/>
</dbReference>
<reference evidence="3" key="1">
    <citation type="submission" date="2016-12" db="EMBL/GenBank/DDBJ databases">
        <authorList>
            <person name="Meng X."/>
        </authorList>
    </citation>
    <scope>NUCLEOTIDE SEQUENCE [LARGE SCALE GENOMIC DNA]</scope>
    <source>
        <strain evidence="3">DSM 20732</strain>
    </source>
</reference>
<feature type="region of interest" description="Disordered" evidence="1">
    <location>
        <begin position="189"/>
        <end position="211"/>
    </location>
</feature>
<accession>A0A1Q5PVI1</accession>
<feature type="compositionally biased region" description="Low complexity" evidence="1">
    <location>
        <begin position="113"/>
        <end position="126"/>
    </location>
</feature>
<keyword evidence="3" id="KW-1185">Reference proteome</keyword>
<dbReference type="AlphaFoldDB" id="A0A1Q5PVI1"/>
<evidence type="ECO:0000256" key="1">
    <source>
        <dbReference type="SAM" id="MobiDB-lite"/>
    </source>
</evidence>
<gene>
    <name evidence="2" type="ORF">BSZ40_07030</name>
</gene>
<proteinExistence type="predicted"/>
<organism evidence="2 3">
    <name type="scientific">Buchananella hordeovulneris</name>
    <dbReference type="NCBI Taxonomy" id="52770"/>
    <lineage>
        <taxon>Bacteria</taxon>
        <taxon>Bacillati</taxon>
        <taxon>Actinomycetota</taxon>
        <taxon>Actinomycetes</taxon>
        <taxon>Actinomycetales</taxon>
        <taxon>Actinomycetaceae</taxon>
        <taxon>Buchananella</taxon>
    </lineage>
</organism>
<comment type="caution">
    <text evidence="2">The sequence shown here is derived from an EMBL/GenBank/DDBJ whole genome shotgun (WGS) entry which is preliminary data.</text>
</comment>
<sequence>MNTAASRPVRFSRAQALLAACCAAALLVPLGGCGVRLAAPPTTIPTLSPQAQLRDELSRREAAISKGALALIAPASTATPAPSSAVGASDTELTRLASRSQDRLTALGGVWTPWPQGAPPGADAGPAPRPLPADQSALLAELELAVKAAQVATAQEADPALTQLYASLYVSYSLDADALATALQQPRAAQGPEGVSAPAAPSAAAPGSESTTTPVVLSATATDALFQLQWYTENAAMRADEDEQQRLLAAAADTRTQLTDSLRGGGPGPRTLSFPFDSSSSDQQWVQQAAVTATDALLADLVASPAGSPARQALLARLLHTARTARDFGISPTELLPLSPL</sequence>
<dbReference type="STRING" id="52770.BSZ40_07030"/>
<protein>
    <recommendedName>
        <fullName evidence="4">DUF4439 domain-containing protein</fullName>
    </recommendedName>
</protein>
<evidence type="ECO:0000313" key="2">
    <source>
        <dbReference type="EMBL" id="OKL51591.1"/>
    </source>
</evidence>
<evidence type="ECO:0008006" key="4">
    <source>
        <dbReference type="Google" id="ProtNLM"/>
    </source>
</evidence>